<evidence type="ECO:0000256" key="6">
    <source>
        <dbReference type="ARBA" id="ARBA00022968"/>
    </source>
</evidence>
<keyword evidence="6" id="KW-0735">Signal-anchor</keyword>
<feature type="region of interest" description="Disordered" evidence="11">
    <location>
        <begin position="42"/>
        <end position="104"/>
    </location>
</feature>
<evidence type="ECO:0000256" key="11">
    <source>
        <dbReference type="SAM" id="MobiDB-lite"/>
    </source>
</evidence>
<accession>A0A2C9KTV8</accession>
<dbReference type="InterPro" id="IPR003406">
    <property type="entry name" value="Glyco_trans_14"/>
</dbReference>
<dbReference type="VEuPathDB" id="VectorBase:BGLB023493"/>
<dbReference type="EnsemblMetazoa" id="BGLB023493-RA">
    <property type="protein sequence ID" value="BGLB023493-PA"/>
    <property type="gene ID" value="BGLB023493"/>
</dbReference>
<evidence type="ECO:0000313" key="12">
    <source>
        <dbReference type="EnsemblMetazoa" id="BGLB023493-PA"/>
    </source>
</evidence>
<evidence type="ECO:0000256" key="2">
    <source>
        <dbReference type="ARBA" id="ARBA00004922"/>
    </source>
</evidence>
<dbReference type="Pfam" id="PF02485">
    <property type="entry name" value="Branch"/>
    <property type="match status" value="1"/>
</dbReference>
<proteinExistence type="inferred from homology"/>
<dbReference type="STRING" id="6526.A0A2C9KTV8"/>
<dbReference type="GO" id="GO:0008375">
    <property type="term" value="F:acetylglucosaminyltransferase activity"/>
    <property type="evidence" value="ECO:0007669"/>
    <property type="project" value="TreeGrafter"/>
</dbReference>
<evidence type="ECO:0000256" key="5">
    <source>
        <dbReference type="ARBA" id="ARBA00022692"/>
    </source>
</evidence>
<dbReference type="PANTHER" id="PTHR19297">
    <property type="entry name" value="GLYCOSYLTRANSFERASE 14 FAMILY MEMBER"/>
    <property type="match status" value="1"/>
</dbReference>
<dbReference type="VEuPathDB" id="VectorBase:BGLAX_050129"/>
<name>A0A2C9KTV8_BIOGL</name>
<feature type="compositionally biased region" description="Polar residues" evidence="11">
    <location>
        <begin position="77"/>
        <end position="88"/>
    </location>
</feature>
<dbReference type="KEGG" id="bgt:106058038"/>
<comment type="pathway">
    <text evidence="2">Protein modification; protein glycosylation.</text>
</comment>
<evidence type="ECO:0000313" key="13">
    <source>
        <dbReference type="Proteomes" id="UP000076420"/>
    </source>
</evidence>
<dbReference type="Proteomes" id="UP000076420">
    <property type="component" value="Unassembled WGS sequence"/>
</dbReference>
<evidence type="ECO:0000256" key="3">
    <source>
        <dbReference type="ARBA" id="ARBA00022676"/>
    </source>
</evidence>
<protein>
    <recommendedName>
        <fullName evidence="14">Protein xylosyltransferase</fullName>
    </recommendedName>
</protein>
<dbReference type="AlphaFoldDB" id="A0A2C9KTV8"/>
<evidence type="ECO:0000256" key="4">
    <source>
        <dbReference type="ARBA" id="ARBA00022679"/>
    </source>
</evidence>
<keyword evidence="3" id="KW-0328">Glycosyltransferase</keyword>
<evidence type="ECO:0008006" key="14">
    <source>
        <dbReference type="Google" id="ProtNLM"/>
    </source>
</evidence>
<keyword evidence="8" id="KW-0472">Membrane</keyword>
<gene>
    <name evidence="12" type="primary">106058038</name>
</gene>
<evidence type="ECO:0000256" key="10">
    <source>
        <dbReference type="ARBA" id="ARBA00038150"/>
    </source>
</evidence>
<organism evidence="12 13">
    <name type="scientific">Biomphalaria glabrata</name>
    <name type="common">Bloodfluke planorb</name>
    <name type="synonym">Freshwater snail</name>
    <dbReference type="NCBI Taxonomy" id="6526"/>
    <lineage>
        <taxon>Eukaryota</taxon>
        <taxon>Metazoa</taxon>
        <taxon>Spiralia</taxon>
        <taxon>Lophotrochozoa</taxon>
        <taxon>Mollusca</taxon>
        <taxon>Gastropoda</taxon>
        <taxon>Heterobranchia</taxon>
        <taxon>Euthyneura</taxon>
        <taxon>Panpulmonata</taxon>
        <taxon>Hygrophila</taxon>
        <taxon>Lymnaeoidea</taxon>
        <taxon>Planorbidae</taxon>
        <taxon>Biomphalaria</taxon>
    </lineage>
</organism>
<dbReference type="PANTHER" id="PTHR19297:SF185">
    <property type="entry name" value="BETA-1,3-GALACTOSYL-O-GLYCOSYL-GLYCOPROTEIN BETA-1,6-N-ACETYLGLUCOSAMINYLTRANSFERASE 3"/>
    <property type="match status" value="1"/>
</dbReference>
<dbReference type="GO" id="GO:0016020">
    <property type="term" value="C:membrane"/>
    <property type="evidence" value="ECO:0007669"/>
    <property type="project" value="UniProtKB-SubCell"/>
</dbReference>
<keyword evidence="5" id="KW-0812">Transmembrane</keyword>
<sequence>MLDTCRSKGYNCVRGNVPTISNDQAFVSFLWYGPKSFIPRLKDANNKGNPDISQAKETQTFSKQRKPRLFPSKGNPDFSQAKETQTFPKQRKPRLFPSKGNPDISQAKETQTFPKLLNGMSSDETGVTNGTEFMARGHVTRSVNFEEERFLIAFSLMVCRDVEMVERLLRSIDRPQNYYYIHLNRKSRFLRAVSWKWKYFINLTGQEFPLKTNWELIQILVAYRGANDVQERRTANFLFFVLIRGKSGWKSDPPHIVTAVKGSVHVVLNRDFVDFIRHNQTARDLLNWVKGTRIPDETYFPTLICNPQLGITGTYR</sequence>
<evidence type="ECO:0000256" key="9">
    <source>
        <dbReference type="ARBA" id="ARBA00023180"/>
    </source>
</evidence>
<keyword evidence="4" id="KW-0808">Transferase</keyword>
<comment type="subcellular location">
    <subcellularLocation>
        <location evidence="1">Membrane</location>
        <topology evidence="1">Single-pass type II membrane protein</topology>
    </subcellularLocation>
</comment>
<evidence type="ECO:0000256" key="8">
    <source>
        <dbReference type="ARBA" id="ARBA00023136"/>
    </source>
</evidence>
<keyword evidence="9" id="KW-0325">Glycoprotein</keyword>
<evidence type="ECO:0000256" key="1">
    <source>
        <dbReference type="ARBA" id="ARBA00004606"/>
    </source>
</evidence>
<comment type="similarity">
    <text evidence="10">Belongs to the glycosyltransferase 14 family.</text>
</comment>
<evidence type="ECO:0000256" key="7">
    <source>
        <dbReference type="ARBA" id="ARBA00022989"/>
    </source>
</evidence>
<reference evidence="12" key="1">
    <citation type="submission" date="2020-05" db="UniProtKB">
        <authorList>
            <consortium name="EnsemblMetazoa"/>
        </authorList>
    </citation>
    <scope>IDENTIFICATION</scope>
    <source>
        <strain evidence="12">BB02</strain>
    </source>
</reference>
<keyword evidence="7" id="KW-1133">Transmembrane helix</keyword>
<feature type="compositionally biased region" description="Polar residues" evidence="11">
    <location>
        <begin position="46"/>
        <end position="62"/>
    </location>
</feature>